<sequence length="155" mass="18640">MGKGNKFLQLENYFKSCSEKNIYLTLNEIEQMLGFPLSPSAYKYVAYWHADNTHTFPNTWINEGYKLESLDLKKKVVSFIKVNDSVKKPQSKIKSIEFQNSKKNINTDFIIKEIKKFHEEISRIKDARYKSWEHCYKFFKENREKRFDENNVFDK</sequence>
<dbReference type="Proteomes" id="UP000093954">
    <property type="component" value="Unassembled WGS sequence"/>
</dbReference>
<reference evidence="2 3" key="1">
    <citation type="journal article" date="2012" name="Front. Microbiol.">
        <title>Draft Genome Sequence of the Virulent Strain 01-B526 of the Fish Pathogen Aeromonas salmonicida.</title>
        <authorList>
            <person name="Charette S.J."/>
            <person name="Brochu F."/>
            <person name="Boyle B."/>
            <person name="Filion G."/>
            <person name="Tanaka K.H."/>
            <person name="Derome N."/>
        </authorList>
    </citation>
    <scope>NUCLEOTIDE SEQUENCE [LARGE SCALE GENOMIC DNA]</scope>
    <source>
        <strain evidence="2 3">P11</strain>
    </source>
</reference>
<gene>
    <name evidence="2" type="ORF">CLRAG_16690</name>
</gene>
<evidence type="ECO:0000259" key="1">
    <source>
        <dbReference type="Pfam" id="PF24698"/>
    </source>
</evidence>
<evidence type="ECO:0000313" key="3">
    <source>
        <dbReference type="Proteomes" id="UP000093954"/>
    </source>
</evidence>
<dbReference type="EMBL" id="LROS01000015">
    <property type="protein sequence ID" value="OBR94129.1"/>
    <property type="molecule type" value="Genomic_DNA"/>
</dbReference>
<evidence type="ECO:0000313" key="2">
    <source>
        <dbReference type="EMBL" id="OBR94129.1"/>
    </source>
</evidence>
<comment type="caution">
    <text evidence="2">The sequence shown here is derived from an EMBL/GenBank/DDBJ whole genome shotgun (WGS) entry which is preliminary data.</text>
</comment>
<dbReference type="AlphaFoldDB" id="A0A1A6AVL9"/>
<name>A0A1A6AVL9_9CLOT</name>
<accession>A0A1A6AVL9</accession>
<dbReference type="RefSeq" id="WP_065077977.1">
    <property type="nucleotide sequence ID" value="NZ_LROS01000015.1"/>
</dbReference>
<dbReference type="Pfam" id="PF24698">
    <property type="entry name" value="DUF7662"/>
    <property type="match status" value="1"/>
</dbReference>
<feature type="domain" description="DUF7662" evidence="1">
    <location>
        <begin position="9"/>
        <end position="79"/>
    </location>
</feature>
<dbReference type="InterPro" id="IPR056079">
    <property type="entry name" value="DUF7662"/>
</dbReference>
<keyword evidence="3" id="KW-1185">Reference proteome</keyword>
<organism evidence="2 3">
    <name type="scientific">Clostridium ragsdalei P11</name>
    <dbReference type="NCBI Taxonomy" id="1353534"/>
    <lineage>
        <taxon>Bacteria</taxon>
        <taxon>Bacillati</taxon>
        <taxon>Bacillota</taxon>
        <taxon>Clostridia</taxon>
        <taxon>Eubacteriales</taxon>
        <taxon>Clostridiaceae</taxon>
        <taxon>Clostridium</taxon>
    </lineage>
</organism>
<proteinExistence type="predicted"/>
<protein>
    <recommendedName>
        <fullName evidence="1">DUF7662 domain-containing protein</fullName>
    </recommendedName>
</protein>
<dbReference type="PATRIC" id="fig|1353534.3.peg.1703"/>